<dbReference type="InterPro" id="IPR052756">
    <property type="entry name" value="Alkyne_AA_exporter"/>
</dbReference>
<evidence type="ECO:0000313" key="4">
    <source>
        <dbReference type="EMBL" id="BCJ35828.1"/>
    </source>
</evidence>
<name>A0A7R7HY92_9ACTN</name>
<dbReference type="Pfam" id="PF00892">
    <property type="entry name" value="EamA"/>
    <property type="match status" value="2"/>
</dbReference>
<organism evidence="4 5">
    <name type="scientific">Actinocatenispora thailandica</name>
    <dbReference type="NCBI Taxonomy" id="227318"/>
    <lineage>
        <taxon>Bacteria</taxon>
        <taxon>Bacillati</taxon>
        <taxon>Actinomycetota</taxon>
        <taxon>Actinomycetes</taxon>
        <taxon>Micromonosporales</taxon>
        <taxon>Micromonosporaceae</taxon>
        <taxon>Actinocatenispora</taxon>
    </lineage>
</organism>
<dbReference type="EMBL" id="AP023355">
    <property type="protein sequence ID" value="BCJ35828.1"/>
    <property type="molecule type" value="Genomic_DNA"/>
</dbReference>
<dbReference type="GO" id="GO:0016020">
    <property type="term" value="C:membrane"/>
    <property type="evidence" value="ECO:0007669"/>
    <property type="project" value="InterPro"/>
</dbReference>
<dbReference type="AlphaFoldDB" id="A0A7R7HY92"/>
<gene>
    <name evidence="4" type="ORF">Athai_33310</name>
</gene>
<accession>A0A7R7HY92</accession>
<evidence type="ECO:0000256" key="2">
    <source>
        <dbReference type="SAM" id="Phobius"/>
    </source>
</evidence>
<keyword evidence="2" id="KW-0472">Membrane</keyword>
<proteinExistence type="inferred from homology"/>
<feature type="transmembrane region" description="Helical" evidence="2">
    <location>
        <begin position="198"/>
        <end position="216"/>
    </location>
</feature>
<evidence type="ECO:0000313" key="5">
    <source>
        <dbReference type="Proteomes" id="UP000611640"/>
    </source>
</evidence>
<feature type="transmembrane region" description="Helical" evidence="2">
    <location>
        <begin position="144"/>
        <end position="167"/>
    </location>
</feature>
<dbReference type="InterPro" id="IPR037185">
    <property type="entry name" value="EmrE-like"/>
</dbReference>
<keyword evidence="2" id="KW-0812">Transmembrane</keyword>
<protein>
    <recommendedName>
        <fullName evidence="3">EamA domain-containing protein</fullName>
    </recommendedName>
</protein>
<feature type="domain" description="EamA" evidence="3">
    <location>
        <begin position="2"/>
        <end position="69"/>
    </location>
</feature>
<dbReference type="PANTHER" id="PTHR12715">
    <property type="entry name" value="TRANSPORTER, DRUG/METABOLITE EXPORTER FAMILY"/>
    <property type="match status" value="1"/>
</dbReference>
<feature type="transmembrane region" description="Helical" evidence="2">
    <location>
        <begin position="81"/>
        <end position="99"/>
    </location>
</feature>
<feature type="transmembrane region" description="Helical" evidence="2">
    <location>
        <begin position="174"/>
        <end position="192"/>
    </location>
</feature>
<dbReference type="PANTHER" id="PTHR12715:SF4">
    <property type="entry name" value="EAMA DOMAIN-CONTAINING PROTEIN"/>
    <property type="match status" value="1"/>
</dbReference>
<keyword evidence="2" id="KW-1133">Transmembrane helix</keyword>
<feature type="transmembrane region" description="Helical" evidence="2">
    <location>
        <begin position="28"/>
        <end position="47"/>
    </location>
</feature>
<dbReference type="InterPro" id="IPR000620">
    <property type="entry name" value="EamA_dom"/>
</dbReference>
<sequence>MVVCGLAWFGMYNVALNAAERRVDAGTAAMLVNVGPILLAVLAGVFLREGFPRMLVIGVLVAFAGVLVMGVATAQPGTGDLSGVLLCLLAAVGYAVGVLSQKPVLATTSALRTTWLAATVGALACLPYAPRLVHELAAAPVEAVLWTVYLGALPTALAFTTWAYALARTGAARMGATTYLVPPVAVLLGWLLLAETPAALALVGGAICLVGVAITRRTPRHSPVPRTDRTEVPATD</sequence>
<dbReference type="RefSeq" id="WP_239156978.1">
    <property type="nucleotide sequence ID" value="NZ_AP023355.1"/>
</dbReference>
<dbReference type="SUPFAM" id="SSF103481">
    <property type="entry name" value="Multidrug resistance efflux transporter EmrE"/>
    <property type="match status" value="2"/>
</dbReference>
<reference evidence="4 5" key="1">
    <citation type="submission" date="2020-08" db="EMBL/GenBank/DDBJ databases">
        <title>Whole genome shotgun sequence of Actinocatenispora thailandica NBRC 105041.</title>
        <authorList>
            <person name="Komaki H."/>
            <person name="Tamura T."/>
        </authorList>
    </citation>
    <scope>NUCLEOTIDE SEQUENCE [LARGE SCALE GENOMIC DNA]</scope>
    <source>
        <strain evidence="4 5">NBRC 105041</strain>
    </source>
</reference>
<keyword evidence="5" id="KW-1185">Reference proteome</keyword>
<feature type="transmembrane region" description="Helical" evidence="2">
    <location>
        <begin position="111"/>
        <end position="129"/>
    </location>
</feature>
<feature type="transmembrane region" description="Helical" evidence="2">
    <location>
        <begin position="54"/>
        <end position="75"/>
    </location>
</feature>
<feature type="domain" description="EamA" evidence="3">
    <location>
        <begin position="82"/>
        <end position="215"/>
    </location>
</feature>
<comment type="similarity">
    <text evidence="1">Belongs to the EamA transporter family.</text>
</comment>
<dbReference type="Proteomes" id="UP000611640">
    <property type="component" value="Chromosome"/>
</dbReference>
<evidence type="ECO:0000259" key="3">
    <source>
        <dbReference type="Pfam" id="PF00892"/>
    </source>
</evidence>
<dbReference type="KEGG" id="atl:Athai_33310"/>
<evidence type="ECO:0000256" key="1">
    <source>
        <dbReference type="ARBA" id="ARBA00007362"/>
    </source>
</evidence>